<proteinExistence type="predicted"/>
<organism evidence="2 3">
    <name type="scientific">Leishmania enriettii</name>
    <dbReference type="NCBI Taxonomy" id="5663"/>
    <lineage>
        <taxon>Eukaryota</taxon>
        <taxon>Discoba</taxon>
        <taxon>Euglenozoa</taxon>
        <taxon>Kinetoplastea</taxon>
        <taxon>Metakinetoplastina</taxon>
        <taxon>Trypanosomatida</taxon>
        <taxon>Trypanosomatidae</taxon>
        <taxon>Leishmaniinae</taxon>
        <taxon>Leishmania</taxon>
    </lineage>
</organism>
<feature type="region of interest" description="Disordered" evidence="1">
    <location>
        <begin position="1"/>
        <end position="22"/>
    </location>
</feature>
<dbReference type="GeneID" id="94171961"/>
<dbReference type="Proteomes" id="UP000674179">
    <property type="component" value="Chromosome 14"/>
</dbReference>
<dbReference type="AlphaFoldDB" id="A0A836KZ27"/>
<evidence type="ECO:0000256" key="1">
    <source>
        <dbReference type="SAM" id="MobiDB-lite"/>
    </source>
</evidence>
<dbReference type="EMBL" id="JAFHKP010000014">
    <property type="protein sequence ID" value="KAG5483173.1"/>
    <property type="molecule type" value="Genomic_DNA"/>
</dbReference>
<feature type="compositionally biased region" description="Polar residues" evidence="1">
    <location>
        <begin position="66"/>
        <end position="76"/>
    </location>
</feature>
<name>A0A836KZ27_LEIEN</name>
<dbReference type="KEGG" id="lenr:94171961"/>
<evidence type="ECO:0000313" key="3">
    <source>
        <dbReference type="Proteomes" id="UP000674179"/>
    </source>
</evidence>
<feature type="region of interest" description="Disordered" evidence="1">
    <location>
        <begin position="89"/>
        <end position="121"/>
    </location>
</feature>
<sequence length="236" mass="25685">MSSSSVDSLMPSASSAVRSGASLTVDKLEEKLATLHDYLSTPYRARAESILQQRRRREARDAISGPDNNLTKTAESNEVRAALELTSVSFDSPAPNPRPSPEAKNANSVERTRSESHVPAVAAASIIPAELKKGCGSEHKLAKGGGGSGVPEPSPTVHASVGSPPMDPRTRRYILQLEWQVNMLADALQQERQRLEEIDARVVQPLLRLGETALQRQVQLEYALASSRAQRRDEKD</sequence>
<feature type="compositionally biased region" description="Low complexity" evidence="1">
    <location>
        <begin position="1"/>
        <end position="15"/>
    </location>
</feature>
<comment type="caution">
    <text evidence="2">The sequence shown here is derived from an EMBL/GenBank/DDBJ whole genome shotgun (WGS) entry which is preliminary data.</text>
</comment>
<feature type="region of interest" description="Disordered" evidence="1">
    <location>
        <begin position="137"/>
        <end position="167"/>
    </location>
</feature>
<dbReference type="RefSeq" id="XP_067694528.1">
    <property type="nucleotide sequence ID" value="XM_067836451.1"/>
</dbReference>
<dbReference type="OrthoDB" id="273805at2759"/>
<accession>A0A836KZ27</accession>
<evidence type="ECO:0000313" key="2">
    <source>
        <dbReference type="EMBL" id="KAG5483173.1"/>
    </source>
</evidence>
<protein>
    <submittedName>
        <fullName evidence="2">Uncharacterized protein</fullName>
    </submittedName>
</protein>
<keyword evidence="3" id="KW-1185">Reference proteome</keyword>
<gene>
    <name evidence="2" type="ORF">CUR178_04749</name>
</gene>
<feature type="region of interest" description="Disordered" evidence="1">
    <location>
        <begin position="54"/>
        <end position="76"/>
    </location>
</feature>
<reference evidence="2 3" key="1">
    <citation type="submission" date="2021-02" db="EMBL/GenBank/DDBJ databases">
        <title>Leishmania (Mundinia) enrietti genome sequencing and assembly.</title>
        <authorList>
            <person name="Almutairi H."/>
            <person name="Gatherer D."/>
        </authorList>
    </citation>
    <scope>NUCLEOTIDE SEQUENCE [LARGE SCALE GENOMIC DNA]</scope>
    <source>
        <strain evidence="2">CUR178</strain>
    </source>
</reference>